<sequence length="290" mass="33381">MSIKFETTLTNASVSLTSIERDLDTLKTFSRINLVAIENKTKVMSEMITSGKVSPRCLTNDTATPDYQHVPRNQPVVCERGMSDSSNRSLPRYAMMTEYTLQRKVLCDTRTDGGGWIVIQRRTKGNVYFNRDWESYKMGFGQVNSTGDFWLGNEAVHILTYVRPYELRVEISSEGKDYVATYKSFKLESEADKYRIRLGGVTSSIDDGSDSVGLSYHVNMPFSTFDRDNDQHDTYHCALGYMGGWWYRNCERSKLFAPWNDGKINYAWYTGSKWMDASKTEMKIRPLKLY</sequence>
<evidence type="ECO:0000313" key="9">
    <source>
        <dbReference type="Proteomes" id="UP000762676"/>
    </source>
</evidence>
<comment type="caution">
    <text evidence="8">The sequence shown here is derived from an EMBL/GenBank/DDBJ whole genome shotgun (WGS) entry which is preliminary data.</text>
</comment>
<dbReference type="InterPro" id="IPR014716">
    <property type="entry name" value="Fibrinogen_a/b/g_C_1"/>
</dbReference>
<keyword evidence="9" id="KW-1185">Reference proteome</keyword>
<feature type="domain" description="Fibrinogen C-terminal" evidence="7">
    <location>
        <begin position="69"/>
        <end position="288"/>
    </location>
</feature>
<evidence type="ECO:0000256" key="5">
    <source>
        <dbReference type="ARBA" id="ARBA00023157"/>
    </source>
</evidence>
<dbReference type="PANTHER" id="PTHR47221:SF6">
    <property type="entry name" value="FIBRINOGEN ALPHA CHAIN"/>
    <property type="match status" value="1"/>
</dbReference>
<evidence type="ECO:0000313" key="8">
    <source>
        <dbReference type="EMBL" id="GFR63061.1"/>
    </source>
</evidence>
<keyword evidence="5" id="KW-1015">Disulfide bond</keyword>
<dbReference type="CDD" id="cd00087">
    <property type="entry name" value="FReD"/>
    <property type="match status" value="1"/>
</dbReference>
<accession>A0AAV4EQL3</accession>
<gene>
    <name evidence="8" type="ORF">ElyMa_005473900</name>
</gene>
<evidence type="ECO:0000256" key="3">
    <source>
        <dbReference type="ARBA" id="ARBA00022729"/>
    </source>
</evidence>
<dbReference type="InterPro" id="IPR036056">
    <property type="entry name" value="Fibrinogen-like_C"/>
</dbReference>
<evidence type="ECO:0000256" key="4">
    <source>
        <dbReference type="ARBA" id="ARBA00023054"/>
    </source>
</evidence>
<keyword evidence="4" id="KW-0175">Coiled coil</keyword>
<dbReference type="PROSITE" id="PS51406">
    <property type="entry name" value="FIBRINOGEN_C_2"/>
    <property type="match status" value="1"/>
</dbReference>
<dbReference type="GO" id="GO:0005576">
    <property type="term" value="C:extracellular region"/>
    <property type="evidence" value="ECO:0007669"/>
    <property type="project" value="UniProtKB-SubCell"/>
</dbReference>
<evidence type="ECO:0000256" key="2">
    <source>
        <dbReference type="ARBA" id="ARBA00022525"/>
    </source>
</evidence>
<dbReference type="InterPro" id="IPR002181">
    <property type="entry name" value="Fibrinogen_a/b/g_C_dom"/>
</dbReference>
<dbReference type="Gene3D" id="3.90.215.10">
    <property type="entry name" value="Gamma Fibrinogen, chain A, domain 1"/>
    <property type="match status" value="1"/>
</dbReference>
<dbReference type="Proteomes" id="UP000762676">
    <property type="component" value="Unassembled WGS sequence"/>
</dbReference>
<dbReference type="SMART" id="SM00186">
    <property type="entry name" value="FBG"/>
    <property type="match status" value="1"/>
</dbReference>
<evidence type="ECO:0000259" key="7">
    <source>
        <dbReference type="PROSITE" id="PS51406"/>
    </source>
</evidence>
<keyword evidence="2" id="KW-0964">Secreted</keyword>
<keyword evidence="3" id="KW-0732">Signal</keyword>
<dbReference type="AlphaFoldDB" id="A0AAV4EQL3"/>
<dbReference type="SUPFAM" id="SSF56496">
    <property type="entry name" value="Fibrinogen C-terminal domain-like"/>
    <property type="match status" value="1"/>
</dbReference>
<organism evidence="8 9">
    <name type="scientific">Elysia marginata</name>
    <dbReference type="NCBI Taxonomy" id="1093978"/>
    <lineage>
        <taxon>Eukaryota</taxon>
        <taxon>Metazoa</taxon>
        <taxon>Spiralia</taxon>
        <taxon>Lophotrochozoa</taxon>
        <taxon>Mollusca</taxon>
        <taxon>Gastropoda</taxon>
        <taxon>Heterobranchia</taxon>
        <taxon>Euthyneura</taxon>
        <taxon>Panpulmonata</taxon>
        <taxon>Sacoglossa</taxon>
        <taxon>Placobranchoidea</taxon>
        <taxon>Plakobranchidae</taxon>
        <taxon>Elysia</taxon>
    </lineage>
</organism>
<evidence type="ECO:0000256" key="1">
    <source>
        <dbReference type="ARBA" id="ARBA00004613"/>
    </source>
</evidence>
<name>A0AAV4EQL3_9GAST</name>
<proteinExistence type="predicted"/>
<dbReference type="Pfam" id="PF00147">
    <property type="entry name" value="Fibrinogen_C"/>
    <property type="match status" value="1"/>
</dbReference>
<evidence type="ECO:0000256" key="6">
    <source>
        <dbReference type="ARBA" id="ARBA00023180"/>
    </source>
</evidence>
<dbReference type="EMBL" id="BMAT01010900">
    <property type="protein sequence ID" value="GFR63061.1"/>
    <property type="molecule type" value="Genomic_DNA"/>
</dbReference>
<keyword evidence="6" id="KW-0325">Glycoprotein</keyword>
<reference evidence="8 9" key="1">
    <citation type="journal article" date="2021" name="Elife">
        <title>Chloroplast acquisition without the gene transfer in kleptoplastic sea slugs, Plakobranchus ocellatus.</title>
        <authorList>
            <person name="Maeda T."/>
            <person name="Takahashi S."/>
            <person name="Yoshida T."/>
            <person name="Shimamura S."/>
            <person name="Takaki Y."/>
            <person name="Nagai Y."/>
            <person name="Toyoda A."/>
            <person name="Suzuki Y."/>
            <person name="Arimoto A."/>
            <person name="Ishii H."/>
            <person name="Satoh N."/>
            <person name="Nishiyama T."/>
            <person name="Hasebe M."/>
            <person name="Maruyama T."/>
            <person name="Minagawa J."/>
            <person name="Obokata J."/>
            <person name="Shigenobu S."/>
        </authorList>
    </citation>
    <scope>NUCLEOTIDE SEQUENCE [LARGE SCALE GENOMIC DNA]</scope>
</reference>
<dbReference type="PANTHER" id="PTHR47221">
    <property type="entry name" value="FIBRINOGEN ALPHA CHAIN"/>
    <property type="match status" value="1"/>
</dbReference>
<protein>
    <submittedName>
        <fullName evidence="8">Ficolin 2</fullName>
    </submittedName>
</protein>
<dbReference type="InterPro" id="IPR037579">
    <property type="entry name" value="FIB_ANG-like"/>
</dbReference>
<comment type="subcellular location">
    <subcellularLocation>
        <location evidence="1">Secreted</location>
    </subcellularLocation>
</comment>